<dbReference type="PATRIC" id="fig|679936.5.peg.904"/>
<dbReference type="InterPro" id="IPR020900">
    <property type="entry name" value="Arg_repress_DNA-bd"/>
</dbReference>
<reference evidence="11 12" key="2">
    <citation type="journal article" date="2012" name="Stand. Genomic Sci.">
        <title>Complete genome sequence of the moderately thermophilic mineral-sulfide-oxidizing firmicute Sulfobacillus acidophilus type strain (NAL(T)).</title>
        <authorList>
            <person name="Anderson I."/>
            <person name="Chertkov O."/>
            <person name="Chen A."/>
            <person name="Saunders E."/>
            <person name="Lapidus A."/>
            <person name="Nolan M."/>
            <person name="Lucas S."/>
            <person name="Hammon N."/>
            <person name="Deshpande S."/>
            <person name="Cheng J.F."/>
            <person name="Han C."/>
            <person name="Tapia R."/>
            <person name="Goodwin L.A."/>
            <person name="Pitluck S."/>
            <person name="Liolios K."/>
            <person name="Pagani I."/>
            <person name="Ivanova N."/>
            <person name="Mikhailova N."/>
            <person name="Pati A."/>
            <person name="Palaniappan K."/>
            <person name="Land M."/>
            <person name="Pan C."/>
            <person name="Rohde M."/>
            <person name="Pukall R."/>
            <person name="Goker M."/>
            <person name="Detter J.C."/>
            <person name="Woyke T."/>
            <person name="Bristow J."/>
            <person name="Eisen J.A."/>
            <person name="Markowitz V."/>
            <person name="Hugenholtz P."/>
            <person name="Kyrpides N.C."/>
            <person name="Klenk H.P."/>
            <person name="Mavromatis K."/>
        </authorList>
    </citation>
    <scope>NUCLEOTIDE SEQUENCE [LARGE SCALE GENOMIC DNA]</scope>
    <source>
        <strain evidence="12">ATCC 700253 / DSM 10332 / NAL</strain>
    </source>
</reference>
<dbReference type="GO" id="GO:0034618">
    <property type="term" value="F:arginine binding"/>
    <property type="evidence" value="ECO:0007669"/>
    <property type="project" value="InterPro"/>
</dbReference>
<dbReference type="Pfam" id="PF01316">
    <property type="entry name" value="Arg_repressor"/>
    <property type="match status" value="1"/>
</dbReference>
<dbReference type="Pfam" id="PF02863">
    <property type="entry name" value="Arg_repressor_C"/>
    <property type="match status" value="1"/>
</dbReference>
<dbReference type="Gene3D" id="3.30.1360.40">
    <property type="match status" value="1"/>
</dbReference>
<evidence type="ECO:0000256" key="3">
    <source>
        <dbReference type="ARBA" id="ARBA00022490"/>
    </source>
</evidence>
<evidence type="ECO:0000313" key="12">
    <source>
        <dbReference type="Proteomes" id="UP000005439"/>
    </source>
</evidence>
<name>G8TS30_SULAD</name>
<keyword evidence="12" id="KW-1185">Reference proteome</keyword>
<dbReference type="InterPro" id="IPR036390">
    <property type="entry name" value="WH_DNA-bd_sf"/>
</dbReference>
<dbReference type="HAMAP" id="MF_00173">
    <property type="entry name" value="Arg_repressor"/>
    <property type="match status" value="1"/>
</dbReference>
<dbReference type="Gene3D" id="1.10.10.10">
    <property type="entry name" value="Winged helix-like DNA-binding domain superfamily/Winged helix DNA-binding domain"/>
    <property type="match status" value="1"/>
</dbReference>
<dbReference type="KEGG" id="sap:Sulac_0853"/>
<comment type="subcellular location">
    <subcellularLocation>
        <location evidence="1 7">Cytoplasm</location>
    </subcellularLocation>
</comment>
<evidence type="ECO:0000256" key="4">
    <source>
        <dbReference type="ARBA" id="ARBA00023015"/>
    </source>
</evidence>
<keyword evidence="4 7" id="KW-0805">Transcription regulation</keyword>
<reference evidence="12" key="1">
    <citation type="submission" date="2011-12" db="EMBL/GenBank/DDBJ databases">
        <title>The complete genome of chromosome of Sulfobacillus acidophilus DSM 10332.</title>
        <authorList>
            <person name="Lucas S."/>
            <person name="Han J."/>
            <person name="Lapidus A."/>
            <person name="Bruce D."/>
            <person name="Goodwin L."/>
            <person name="Pitluck S."/>
            <person name="Peters L."/>
            <person name="Kyrpides N."/>
            <person name="Mavromatis K."/>
            <person name="Ivanova N."/>
            <person name="Mikhailova N."/>
            <person name="Chertkov O."/>
            <person name="Saunders E."/>
            <person name="Detter J.C."/>
            <person name="Tapia R."/>
            <person name="Han C."/>
            <person name="Land M."/>
            <person name="Hauser L."/>
            <person name="Markowitz V."/>
            <person name="Cheng J.-F."/>
            <person name="Hugenholtz P."/>
            <person name="Woyke T."/>
            <person name="Wu D."/>
            <person name="Pukall R."/>
            <person name="Gehrich-Schroeter G."/>
            <person name="Schneider S."/>
            <person name="Klenk H.-P."/>
            <person name="Eisen J.A."/>
        </authorList>
    </citation>
    <scope>NUCLEOTIDE SEQUENCE [LARGE SCALE GENOMIC DNA]</scope>
    <source>
        <strain evidence="12">ATCC 700253 / DSM 10332 / NAL</strain>
    </source>
</reference>
<evidence type="ECO:0000256" key="5">
    <source>
        <dbReference type="ARBA" id="ARBA00023125"/>
    </source>
</evidence>
<keyword evidence="7" id="KW-0028">Amino-acid biosynthesis</keyword>
<proteinExistence type="inferred from homology"/>
<keyword evidence="5 7" id="KW-0238">DNA-binding</keyword>
<accession>G8TS30</accession>
<evidence type="ECO:0000256" key="8">
    <source>
        <dbReference type="NCBIfam" id="TIGR01529"/>
    </source>
</evidence>
<dbReference type="PANTHER" id="PTHR34471:SF1">
    <property type="entry name" value="ARGININE REPRESSOR"/>
    <property type="match status" value="1"/>
</dbReference>
<feature type="domain" description="Arginine repressor DNA-binding" evidence="9">
    <location>
        <begin position="3"/>
        <end position="68"/>
    </location>
</feature>
<dbReference type="SUPFAM" id="SSF55252">
    <property type="entry name" value="C-terminal domain of arginine repressor"/>
    <property type="match status" value="1"/>
</dbReference>
<dbReference type="UniPathway" id="UPA00068"/>
<keyword evidence="7" id="KW-0055">Arginine biosynthesis</keyword>
<dbReference type="HOGENOM" id="CLU_097103_3_0_9"/>
<dbReference type="EMBL" id="CP003179">
    <property type="protein sequence ID" value="AEW04356.1"/>
    <property type="molecule type" value="Genomic_DNA"/>
</dbReference>
<dbReference type="GO" id="GO:0003677">
    <property type="term" value="F:DNA binding"/>
    <property type="evidence" value="ECO:0007669"/>
    <property type="project" value="UniProtKB-KW"/>
</dbReference>
<dbReference type="STRING" id="679936.Sulac_0853"/>
<dbReference type="InterPro" id="IPR020899">
    <property type="entry name" value="Arg_repress_C"/>
</dbReference>
<evidence type="ECO:0000259" key="10">
    <source>
        <dbReference type="Pfam" id="PF02863"/>
    </source>
</evidence>
<evidence type="ECO:0000256" key="1">
    <source>
        <dbReference type="ARBA" id="ARBA00004496"/>
    </source>
</evidence>
<keyword evidence="7" id="KW-0678">Repressor</keyword>
<dbReference type="GO" id="GO:0006526">
    <property type="term" value="P:L-arginine biosynthetic process"/>
    <property type="evidence" value="ECO:0007669"/>
    <property type="project" value="UniProtKB-UniPathway"/>
</dbReference>
<dbReference type="Proteomes" id="UP000005439">
    <property type="component" value="Chromosome"/>
</dbReference>
<comment type="pathway">
    <text evidence="7">Amino-acid biosynthesis; L-arginine biosynthesis [regulation].</text>
</comment>
<organism evidence="11 12">
    <name type="scientific">Sulfobacillus acidophilus (strain ATCC 700253 / DSM 10332 / NAL)</name>
    <dbReference type="NCBI Taxonomy" id="679936"/>
    <lineage>
        <taxon>Bacteria</taxon>
        <taxon>Bacillati</taxon>
        <taxon>Bacillota</taxon>
        <taxon>Clostridia</taxon>
        <taxon>Eubacteriales</taxon>
        <taxon>Clostridiales Family XVII. Incertae Sedis</taxon>
        <taxon>Sulfobacillus</taxon>
    </lineage>
</organism>
<evidence type="ECO:0000259" key="9">
    <source>
        <dbReference type="Pfam" id="PF01316"/>
    </source>
</evidence>
<evidence type="ECO:0000256" key="2">
    <source>
        <dbReference type="ARBA" id="ARBA00008316"/>
    </source>
</evidence>
<dbReference type="AlphaFoldDB" id="G8TS30"/>
<dbReference type="GO" id="GO:0051259">
    <property type="term" value="P:protein complex oligomerization"/>
    <property type="evidence" value="ECO:0007669"/>
    <property type="project" value="InterPro"/>
</dbReference>
<dbReference type="InterPro" id="IPR036251">
    <property type="entry name" value="Arg_repress_C_sf"/>
</dbReference>
<dbReference type="GO" id="GO:0003700">
    <property type="term" value="F:DNA-binding transcription factor activity"/>
    <property type="evidence" value="ECO:0007669"/>
    <property type="project" value="UniProtKB-UniRule"/>
</dbReference>
<evidence type="ECO:0000313" key="11">
    <source>
        <dbReference type="EMBL" id="AEW04356.1"/>
    </source>
</evidence>
<dbReference type="InterPro" id="IPR036388">
    <property type="entry name" value="WH-like_DNA-bd_sf"/>
</dbReference>
<dbReference type="GO" id="GO:0005737">
    <property type="term" value="C:cytoplasm"/>
    <property type="evidence" value="ECO:0007669"/>
    <property type="project" value="UniProtKB-SubCell"/>
</dbReference>
<keyword evidence="3 7" id="KW-0963">Cytoplasm</keyword>
<sequence>MREKQRRQQFLRELVATRDLETQEALVRELRRAGFHVTQVTVSRDIRDLHLVKTLTPSGRYRYSLPAGSGISAEARLDRMLAESYVSVRRANNLVVLKVLPGNAHAVAAILDQMELPHLLGTVAGDDTLLIICEDDVSARSMETRLRPAQLPPEHHASS</sequence>
<dbReference type="SUPFAM" id="SSF46785">
    <property type="entry name" value="Winged helix' DNA-binding domain"/>
    <property type="match status" value="1"/>
</dbReference>
<dbReference type="NCBIfam" id="TIGR01529">
    <property type="entry name" value="argR_whole"/>
    <property type="match status" value="1"/>
</dbReference>
<dbReference type="PRINTS" id="PR01467">
    <property type="entry name" value="ARGREPRESSOR"/>
</dbReference>
<dbReference type="GO" id="GO:1900079">
    <property type="term" value="P:regulation of arginine biosynthetic process"/>
    <property type="evidence" value="ECO:0007669"/>
    <property type="project" value="UniProtKB-UniRule"/>
</dbReference>
<protein>
    <recommendedName>
        <fullName evidence="7 8">Arginine repressor</fullName>
    </recommendedName>
</protein>
<feature type="domain" description="Arginine repressor C-terminal" evidence="10">
    <location>
        <begin position="81"/>
        <end position="147"/>
    </location>
</feature>
<comment type="similarity">
    <text evidence="2 7">Belongs to the ArgR family.</text>
</comment>
<gene>
    <name evidence="7" type="primary">argR</name>
    <name evidence="11" type="ordered locus">Sulac_0853</name>
</gene>
<comment type="function">
    <text evidence="7">Regulates arginine biosynthesis genes.</text>
</comment>
<keyword evidence="6 7" id="KW-0804">Transcription</keyword>
<dbReference type="InterPro" id="IPR001669">
    <property type="entry name" value="Arg_repress"/>
</dbReference>
<evidence type="ECO:0000256" key="7">
    <source>
        <dbReference type="HAMAP-Rule" id="MF_00173"/>
    </source>
</evidence>
<dbReference type="PANTHER" id="PTHR34471">
    <property type="entry name" value="ARGININE REPRESSOR"/>
    <property type="match status" value="1"/>
</dbReference>
<evidence type="ECO:0000256" key="6">
    <source>
        <dbReference type="ARBA" id="ARBA00023163"/>
    </source>
</evidence>